<reference evidence="2" key="1">
    <citation type="submission" date="2021-01" db="EMBL/GenBank/DDBJ databases">
        <authorList>
            <person name="Corre E."/>
            <person name="Pelletier E."/>
            <person name="Niang G."/>
            <person name="Scheremetjew M."/>
            <person name="Finn R."/>
            <person name="Kale V."/>
            <person name="Holt S."/>
            <person name="Cochrane G."/>
            <person name="Meng A."/>
            <person name="Brown T."/>
            <person name="Cohen L."/>
        </authorList>
    </citation>
    <scope>NUCLEOTIDE SEQUENCE</scope>
    <source>
        <strain evidence="2">CCMP281</strain>
    </source>
</reference>
<dbReference type="AlphaFoldDB" id="A0A7S3AUY7"/>
<evidence type="ECO:0000256" key="1">
    <source>
        <dbReference type="SAM" id="MobiDB-lite"/>
    </source>
</evidence>
<protein>
    <submittedName>
        <fullName evidence="2">Uncharacterized protein</fullName>
    </submittedName>
</protein>
<feature type="compositionally biased region" description="Polar residues" evidence="1">
    <location>
        <begin position="25"/>
        <end position="35"/>
    </location>
</feature>
<proteinExistence type="predicted"/>
<sequence>MTLSALCEPCEPRRRPEGQHEHLRQSTTPRTSTLRLQPALMRKRRNQCAGAVSGRSCAAGRVATRSVALLGASVHGALLEPGKEATLLARNEFCSCAALDPCSARQAWVVCTICTVSACVVTCEHR</sequence>
<accession>A0A7S3AUY7</accession>
<evidence type="ECO:0000313" key="2">
    <source>
        <dbReference type="EMBL" id="CAE0116200.1"/>
    </source>
</evidence>
<name>A0A7S3AUY7_9EUKA</name>
<dbReference type="EMBL" id="HBHX01030318">
    <property type="protein sequence ID" value="CAE0116200.1"/>
    <property type="molecule type" value="Transcribed_RNA"/>
</dbReference>
<gene>
    <name evidence="2" type="ORF">HERI1096_LOCUS16885</name>
</gene>
<organism evidence="2">
    <name type="scientific">Haptolina ericina</name>
    <dbReference type="NCBI Taxonomy" id="156174"/>
    <lineage>
        <taxon>Eukaryota</taxon>
        <taxon>Haptista</taxon>
        <taxon>Haptophyta</taxon>
        <taxon>Prymnesiophyceae</taxon>
        <taxon>Prymnesiales</taxon>
        <taxon>Prymnesiaceae</taxon>
        <taxon>Haptolina</taxon>
    </lineage>
</organism>
<feature type="compositionally biased region" description="Basic and acidic residues" evidence="1">
    <location>
        <begin position="12"/>
        <end position="24"/>
    </location>
</feature>
<feature type="region of interest" description="Disordered" evidence="1">
    <location>
        <begin position="12"/>
        <end position="36"/>
    </location>
</feature>